<comment type="caution">
    <text evidence="2">The sequence shown here is derived from an EMBL/GenBank/DDBJ whole genome shotgun (WGS) entry which is preliminary data.</text>
</comment>
<reference evidence="2 3" key="1">
    <citation type="journal article" date="2015" name="Nature">
        <title>rRNA introns, odd ribosomes, and small enigmatic genomes across a large radiation of phyla.</title>
        <authorList>
            <person name="Brown C.T."/>
            <person name="Hug L.A."/>
            <person name="Thomas B.C."/>
            <person name="Sharon I."/>
            <person name="Castelle C.J."/>
            <person name="Singh A."/>
            <person name="Wilkins M.J."/>
            <person name="Williams K.H."/>
            <person name="Banfield J.F."/>
        </authorList>
    </citation>
    <scope>NUCLEOTIDE SEQUENCE [LARGE SCALE GENOMIC DNA]</scope>
</reference>
<name>A0A0G0FLM1_9BACT</name>
<proteinExistence type="predicted"/>
<dbReference type="AlphaFoldDB" id="A0A0G0FLM1"/>
<dbReference type="EMBL" id="LBQZ01000022">
    <property type="protein sequence ID" value="KKP88280.1"/>
    <property type="molecule type" value="Genomic_DNA"/>
</dbReference>
<feature type="transmembrane region" description="Helical" evidence="1">
    <location>
        <begin position="73"/>
        <end position="93"/>
    </location>
</feature>
<accession>A0A0G0FLM1</accession>
<evidence type="ECO:0000256" key="1">
    <source>
        <dbReference type="SAM" id="Phobius"/>
    </source>
</evidence>
<gene>
    <name evidence="2" type="ORF">UR91_C0022G0004</name>
</gene>
<keyword evidence="1" id="KW-0472">Membrane</keyword>
<dbReference type="Proteomes" id="UP000034798">
    <property type="component" value="Unassembled WGS sequence"/>
</dbReference>
<evidence type="ECO:0008006" key="4">
    <source>
        <dbReference type="Google" id="ProtNLM"/>
    </source>
</evidence>
<keyword evidence="1" id="KW-0812">Transmembrane</keyword>
<evidence type="ECO:0000313" key="3">
    <source>
        <dbReference type="Proteomes" id="UP000034798"/>
    </source>
</evidence>
<keyword evidence="1" id="KW-1133">Transmembrane helix</keyword>
<sequence>MLQNDGNKLNRIEELKSKLFSKNYQTKIEHRDGFSHLNKNNIPDVWDNGEKVGSGSFYNRDNFFMKTPVFKKFFVFSLSFFVLTLIYASYVFFAGGNTVSNDNIDISILGNNFTAGGEELSLVVGITNKNNSSLDLADLIIKYPKNGSGNFDSSAEIESNRISLGTIPAGSVRNENIKLVLFGEQGSLIPIKISIEYRVEGSNAIFVKEKPYEVTINSTPLNLSVEAPDTVSPNQDITFNVKATLNATKPVSKILLKFDYPVGFQFKSSVPAPSLGNNIWSLGDLAPGTERNISVTGKMVDVSDGEEKSFHISSGSQSSSDKSTIDVVFNSLSHSVVIKKPFIEAKLFVNGVYQREYATNTKTPIQGEIIWTNNLDTKVNDLVIQAKISGNAVDRRTINAQQGFYDSSLDIITWDKNSKTEFSEVNPGDSGSVSFSVSSFSLVSASGGMISDPVININVSISGKQLLSGYATTNLNNYDSAIVRIISDVGFANKALYYSGPFANTGPIPPKVGAETSYTIVWSLSNTANNISKAIIRSSVPSWMKFVGTVSPSSEDLTYNPSTKEIVWNVGRITKGAGITGLVRSVSFQVVFTPSLSQIRTTPIIINDAVLTGHDDFANVDVRVNKSALRTQLDNDSSFPPAGGVVVE</sequence>
<organism evidence="2 3">
    <name type="scientific">Candidatus Nomurabacteria bacterium GW2011_GWC2_35_8</name>
    <dbReference type="NCBI Taxonomy" id="1618752"/>
    <lineage>
        <taxon>Bacteria</taxon>
        <taxon>Candidatus Nomuraibacteriota</taxon>
    </lineage>
</organism>
<protein>
    <recommendedName>
        <fullName evidence="4">DUF11 domain-containing protein</fullName>
    </recommendedName>
</protein>
<evidence type="ECO:0000313" key="2">
    <source>
        <dbReference type="EMBL" id="KKP88280.1"/>
    </source>
</evidence>